<gene>
    <name evidence="8" type="primary">pth</name>
    <name evidence="11" type="ORF">EDM56_22900</name>
</gene>
<dbReference type="NCBIfam" id="TIGR00447">
    <property type="entry name" value="pth"/>
    <property type="match status" value="1"/>
</dbReference>
<evidence type="ECO:0000256" key="7">
    <source>
        <dbReference type="ARBA" id="ARBA00050038"/>
    </source>
</evidence>
<dbReference type="PANTHER" id="PTHR17224:SF1">
    <property type="entry name" value="PEPTIDYL-TRNA HYDROLASE"/>
    <property type="match status" value="1"/>
</dbReference>
<dbReference type="GO" id="GO:0072344">
    <property type="term" value="P:rescue of stalled ribosome"/>
    <property type="evidence" value="ECO:0007669"/>
    <property type="project" value="UniProtKB-UniRule"/>
</dbReference>
<accession>A0A3M8D4I6</accession>
<dbReference type="OrthoDB" id="9800507at2"/>
<evidence type="ECO:0000256" key="1">
    <source>
        <dbReference type="ARBA" id="ARBA00013260"/>
    </source>
</evidence>
<dbReference type="InterPro" id="IPR036416">
    <property type="entry name" value="Pept_tRNA_hydro_sf"/>
</dbReference>
<evidence type="ECO:0000256" key="2">
    <source>
        <dbReference type="ARBA" id="ARBA00022555"/>
    </source>
</evidence>
<comment type="subcellular location">
    <subcellularLocation>
        <location evidence="8">Cytoplasm</location>
    </subcellularLocation>
</comment>
<evidence type="ECO:0000256" key="5">
    <source>
        <dbReference type="ARBA" id="ARBA00038063"/>
    </source>
</evidence>
<evidence type="ECO:0000256" key="6">
    <source>
        <dbReference type="ARBA" id="ARBA00048707"/>
    </source>
</evidence>
<evidence type="ECO:0000256" key="8">
    <source>
        <dbReference type="HAMAP-Rule" id="MF_00083"/>
    </source>
</evidence>
<protein>
    <recommendedName>
        <fullName evidence="7 8">Peptidyl-tRNA hydrolase</fullName>
        <shortName evidence="8">Pth</shortName>
        <ecNumber evidence="1 8">3.1.1.29</ecNumber>
    </recommendedName>
</protein>
<sequence length="192" mass="21357">MKVIVGLGNPGKKYEDTRHNVGFMAIDKISEQWSIPVAQEKFRALVGEGRIEGERVLLVKPLTYMNLSGESVAEIMKFYKLIPDDILVIYDDLDLPVGQLRLREKGSAGGHNGIKSLIAHLGTQEFKRAKIGINRPLPGRSVSDYVLSEFSKSEQPLIAEAVELSAKASVMWLKESFVKVMNHIHSVKLGDK</sequence>
<organism evidence="11 12">
    <name type="scientific">Brevibacillus fluminis</name>
    <dbReference type="NCBI Taxonomy" id="511487"/>
    <lineage>
        <taxon>Bacteria</taxon>
        <taxon>Bacillati</taxon>
        <taxon>Bacillota</taxon>
        <taxon>Bacilli</taxon>
        <taxon>Bacillales</taxon>
        <taxon>Paenibacillaceae</taxon>
        <taxon>Brevibacillus</taxon>
    </lineage>
</organism>
<comment type="function">
    <text evidence="8">Catalyzes the release of premature peptidyl moieties from peptidyl-tRNA molecules trapped in stalled 50S ribosomal subunits, and thus maintains levels of free tRNAs and 50S ribosomes.</text>
</comment>
<feature type="active site" description="Proton acceptor" evidence="8">
    <location>
        <position position="19"/>
    </location>
</feature>
<dbReference type="GO" id="GO:0000049">
    <property type="term" value="F:tRNA binding"/>
    <property type="evidence" value="ECO:0007669"/>
    <property type="project" value="UniProtKB-UniRule"/>
</dbReference>
<feature type="site" description="Stabilizes the basic form of H active site to accept a proton" evidence="8">
    <location>
        <position position="91"/>
    </location>
</feature>
<keyword evidence="12" id="KW-1185">Reference proteome</keyword>
<comment type="similarity">
    <text evidence="5 8 10">Belongs to the PTH family.</text>
</comment>
<dbReference type="EMBL" id="RHHQ01000019">
    <property type="protein sequence ID" value="RNB82753.1"/>
    <property type="molecule type" value="Genomic_DNA"/>
</dbReference>
<feature type="binding site" evidence="8">
    <location>
        <position position="14"/>
    </location>
    <ligand>
        <name>tRNA</name>
        <dbReference type="ChEBI" id="CHEBI:17843"/>
    </ligand>
</feature>
<keyword evidence="3 8" id="KW-0378">Hydrolase</keyword>
<proteinExistence type="inferred from homology"/>
<dbReference type="Pfam" id="PF01195">
    <property type="entry name" value="Pept_tRNA_hydro"/>
    <property type="match status" value="1"/>
</dbReference>
<dbReference type="AlphaFoldDB" id="A0A3M8D4I6"/>
<evidence type="ECO:0000256" key="3">
    <source>
        <dbReference type="ARBA" id="ARBA00022801"/>
    </source>
</evidence>
<dbReference type="EC" id="3.1.1.29" evidence="1 8"/>
<dbReference type="CDD" id="cd00462">
    <property type="entry name" value="PTH"/>
    <property type="match status" value="1"/>
</dbReference>
<comment type="function">
    <text evidence="8">Hydrolyzes ribosome-free peptidyl-tRNAs (with 1 or more amino acids incorporated), which drop off the ribosome during protein synthesis, or as a result of ribosome stalling.</text>
</comment>
<dbReference type="HAMAP" id="MF_00083">
    <property type="entry name" value="Pept_tRNA_hydro_bact"/>
    <property type="match status" value="1"/>
</dbReference>
<reference evidence="11 12" key="1">
    <citation type="submission" date="2018-10" db="EMBL/GenBank/DDBJ databases">
        <title>Phylogenomics of Brevibacillus.</title>
        <authorList>
            <person name="Dunlap C."/>
        </authorList>
    </citation>
    <scope>NUCLEOTIDE SEQUENCE [LARGE SCALE GENOMIC DNA]</scope>
    <source>
        <strain evidence="11 12">JCM 15716</strain>
    </source>
</reference>
<dbReference type="FunFam" id="3.40.50.1470:FF:000001">
    <property type="entry name" value="Peptidyl-tRNA hydrolase"/>
    <property type="match status" value="1"/>
</dbReference>
<comment type="catalytic activity">
    <reaction evidence="6 8 9">
        <text>an N-acyl-L-alpha-aminoacyl-tRNA + H2O = an N-acyl-L-amino acid + a tRNA + H(+)</text>
        <dbReference type="Rhea" id="RHEA:54448"/>
        <dbReference type="Rhea" id="RHEA-COMP:10123"/>
        <dbReference type="Rhea" id="RHEA-COMP:13883"/>
        <dbReference type="ChEBI" id="CHEBI:15377"/>
        <dbReference type="ChEBI" id="CHEBI:15378"/>
        <dbReference type="ChEBI" id="CHEBI:59874"/>
        <dbReference type="ChEBI" id="CHEBI:78442"/>
        <dbReference type="ChEBI" id="CHEBI:138191"/>
        <dbReference type="EC" id="3.1.1.29"/>
    </reaction>
</comment>
<comment type="caution">
    <text evidence="11">The sequence shown here is derived from an EMBL/GenBank/DDBJ whole genome shotgun (WGS) entry which is preliminary data.</text>
</comment>
<dbReference type="PROSITE" id="PS01195">
    <property type="entry name" value="PEPT_TRNA_HYDROL_1"/>
    <property type="match status" value="1"/>
</dbReference>
<feature type="binding site" evidence="8">
    <location>
        <position position="64"/>
    </location>
    <ligand>
        <name>tRNA</name>
        <dbReference type="ChEBI" id="CHEBI:17843"/>
    </ligand>
</feature>
<dbReference type="GO" id="GO:0005737">
    <property type="term" value="C:cytoplasm"/>
    <property type="evidence" value="ECO:0007669"/>
    <property type="project" value="UniProtKB-SubCell"/>
</dbReference>
<evidence type="ECO:0000256" key="9">
    <source>
        <dbReference type="RuleBase" id="RU000673"/>
    </source>
</evidence>
<feature type="binding site" evidence="8">
    <location>
        <position position="112"/>
    </location>
    <ligand>
        <name>tRNA</name>
        <dbReference type="ChEBI" id="CHEBI:17843"/>
    </ligand>
</feature>
<dbReference type="GO" id="GO:0006515">
    <property type="term" value="P:protein quality control for misfolded or incompletely synthesized proteins"/>
    <property type="evidence" value="ECO:0007669"/>
    <property type="project" value="UniProtKB-UniRule"/>
</dbReference>
<evidence type="ECO:0000256" key="4">
    <source>
        <dbReference type="ARBA" id="ARBA00022884"/>
    </source>
</evidence>
<feature type="binding site" evidence="8">
    <location>
        <position position="66"/>
    </location>
    <ligand>
        <name>tRNA</name>
        <dbReference type="ChEBI" id="CHEBI:17843"/>
    </ligand>
</feature>
<dbReference type="Gene3D" id="3.40.50.1470">
    <property type="entry name" value="Peptidyl-tRNA hydrolase"/>
    <property type="match status" value="1"/>
</dbReference>
<dbReference type="SUPFAM" id="SSF53178">
    <property type="entry name" value="Peptidyl-tRNA hydrolase-like"/>
    <property type="match status" value="1"/>
</dbReference>
<dbReference type="GO" id="GO:0004045">
    <property type="term" value="F:peptidyl-tRNA hydrolase activity"/>
    <property type="evidence" value="ECO:0007669"/>
    <property type="project" value="UniProtKB-UniRule"/>
</dbReference>
<evidence type="ECO:0000313" key="11">
    <source>
        <dbReference type="EMBL" id="RNB82753.1"/>
    </source>
</evidence>
<keyword evidence="4 8" id="KW-0694">RNA-binding</keyword>
<dbReference type="PROSITE" id="PS01196">
    <property type="entry name" value="PEPT_TRNA_HYDROL_2"/>
    <property type="match status" value="1"/>
</dbReference>
<feature type="site" description="Discriminates between blocked and unblocked aminoacyl-tRNA" evidence="8">
    <location>
        <position position="9"/>
    </location>
</feature>
<dbReference type="InterPro" id="IPR001328">
    <property type="entry name" value="Pept_tRNA_hydro"/>
</dbReference>
<dbReference type="PANTHER" id="PTHR17224">
    <property type="entry name" value="PEPTIDYL-TRNA HYDROLASE"/>
    <property type="match status" value="1"/>
</dbReference>
<dbReference type="Proteomes" id="UP000271031">
    <property type="component" value="Unassembled WGS sequence"/>
</dbReference>
<dbReference type="RefSeq" id="WP_122920250.1">
    <property type="nucleotide sequence ID" value="NZ_RHHQ01000019.1"/>
</dbReference>
<keyword evidence="2 8" id="KW-0820">tRNA-binding</keyword>
<dbReference type="InterPro" id="IPR018171">
    <property type="entry name" value="Pept_tRNA_hydro_CS"/>
</dbReference>
<evidence type="ECO:0000313" key="12">
    <source>
        <dbReference type="Proteomes" id="UP000271031"/>
    </source>
</evidence>
<name>A0A3M8D4I6_9BACL</name>
<evidence type="ECO:0000256" key="10">
    <source>
        <dbReference type="RuleBase" id="RU004320"/>
    </source>
</evidence>
<keyword evidence="8" id="KW-0963">Cytoplasm</keyword>
<comment type="subunit">
    <text evidence="8">Monomer.</text>
</comment>